<proteinExistence type="predicted"/>
<dbReference type="PANTHER" id="PTHR30006">
    <property type="entry name" value="THIAMINE-BINDING PERIPLASMIC PROTEIN-RELATED"/>
    <property type="match status" value="1"/>
</dbReference>
<dbReference type="PANTHER" id="PTHR30006:SF25">
    <property type="entry name" value="PHOSPHOGLYCERATE TRANSPORT REGULATORY PROTEIN PGTC"/>
    <property type="match status" value="1"/>
</dbReference>
<accession>A0A2D2AZA8</accession>
<evidence type="ECO:0000256" key="1">
    <source>
        <dbReference type="ARBA" id="ARBA00022729"/>
    </source>
</evidence>
<gene>
    <name evidence="2" type="ORF">CSW64_13455</name>
</gene>
<name>A0A2D2AZA8_9CAUL</name>
<organism evidence="2 3">
    <name type="scientific">Caulobacter mirabilis</name>
    <dbReference type="NCBI Taxonomy" id="69666"/>
    <lineage>
        <taxon>Bacteria</taxon>
        <taxon>Pseudomonadati</taxon>
        <taxon>Pseudomonadota</taxon>
        <taxon>Alphaproteobacteria</taxon>
        <taxon>Caulobacterales</taxon>
        <taxon>Caulobacteraceae</taxon>
        <taxon>Caulobacter</taxon>
    </lineage>
</organism>
<keyword evidence="1" id="KW-0732">Signal</keyword>
<evidence type="ECO:0000313" key="3">
    <source>
        <dbReference type="Proteomes" id="UP000228945"/>
    </source>
</evidence>
<dbReference type="Pfam" id="PF13416">
    <property type="entry name" value="SBP_bac_8"/>
    <property type="match status" value="1"/>
</dbReference>
<keyword evidence="3" id="KW-1185">Reference proteome</keyword>
<dbReference type="InterPro" id="IPR006059">
    <property type="entry name" value="SBP"/>
</dbReference>
<dbReference type="Gene3D" id="3.40.190.10">
    <property type="entry name" value="Periplasmic binding protein-like II"/>
    <property type="match status" value="2"/>
</dbReference>
<dbReference type="AlphaFoldDB" id="A0A2D2AZA8"/>
<sequence>MRRPLPRTVNFQLSRMRGAAALVTRPDKRLALLAWLLGALVLVVLGGLFLFQATREDLETAAAREGVVEVWSTTDSNRVQELLADFRRRHPKVRVIYTDIRGSDLQSQFLASARSNRGTADVLWSSAMDLQIKLVNDGYAATYASRHSAHFPDWAKWKNQAWGVTAEPIVTVYNTKLVPADQIPDSHVALRRFLEAGEPDGRRVVATYDPVRSAVGYLYLSQDAQASSEVWRLVKAMRKDRLKLYTSAEDILHEVSAGRAAFGYNVAGSYALDEMSAQPDLGVILPQDYTLVMSRIAIIPHQARHPAAARLFLDFLLSREGQRHLAGRHITPARSDVEAPRLLAHSVPRRAIRVGPALLVTEDRLTRAHFISLWEKSRR</sequence>
<dbReference type="EMBL" id="CP024201">
    <property type="protein sequence ID" value="ATQ43349.1"/>
    <property type="molecule type" value="Genomic_DNA"/>
</dbReference>
<reference evidence="2 3" key="1">
    <citation type="submission" date="2017-10" db="EMBL/GenBank/DDBJ databases">
        <title>Genome sequence of Caulobacter mirabilis FWC38.</title>
        <authorList>
            <person name="Fiebig A."/>
            <person name="Crosson S."/>
        </authorList>
    </citation>
    <scope>NUCLEOTIDE SEQUENCE [LARGE SCALE GENOMIC DNA]</scope>
    <source>
        <strain evidence="2 3">FWC 38</strain>
    </source>
</reference>
<dbReference type="SUPFAM" id="SSF53850">
    <property type="entry name" value="Periplasmic binding protein-like II"/>
    <property type="match status" value="1"/>
</dbReference>
<dbReference type="Proteomes" id="UP000228945">
    <property type="component" value="Chromosome"/>
</dbReference>
<protein>
    <submittedName>
        <fullName evidence="2">Iron ABC transporter substrate-binding protein</fullName>
    </submittedName>
</protein>
<evidence type="ECO:0000313" key="2">
    <source>
        <dbReference type="EMBL" id="ATQ43349.1"/>
    </source>
</evidence>
<dbReference type="KEGG" id="cmb:CSW64_13455"/>
<dbReference type="OrthoDB" id="8673316at2"/>
<dbReference type="GO" id="GO:0030288">
    <property type="term" value="C:outer membrane-bounded periplasmic space"/>
    <property type="evidence" value="ECO:0007669"/>
    <property type="project" value="TreeGrafter"/>
</dbReference>